<keyword evidence="2" id="KW-1185">Reference proteome</keyword>
<evidence type="ECO:0000313" key="2">
    <source>
        <dbReference type="Proteomes" id="UP000579153"/>
    </source>
</evidence>
<dbReference type="AlphaFoldDB" id="A0A7W9GCK6"/>
<proteinExistence type="predicted"/>
<sequence>MEFLLFLLLFVVLCGWLDRWATRTPKPVSKEGR</sequence>
<name>A0A7W9GCK6_9ACTN</name>
<gene>
    <name evidence="1" type="ORF">HD596_008068</name>
</gene>
<reference evidence="1 2" key="1">
    <citation type="submission" date="2020-08" db="EMBL/GenBank/DDBJ databases">
        <title>Sequencing the genomes of 1000 actinobacteria strains.</title>
        <authorList>
            <person name="Klenk H.-P."/>
        </authorList>
    </citation>
    <scope>NUCLEOTIDE SEQUENCE [LARGE SCALE GENOMIC DNA]</scope>
    <source>
        <strain evidence="1 2">DSM 45507</strain>
    </source>
</reference>
<dbReference type="EMBL" id="JACHMB010000001">
    <property type="protein sequence ID" value="MBB5781312.1"/>
    <property type="molecule type" value="Genomic_DNA"/>
</dbReference>
<evidence type="ECO:0000313" key="1">
    <source>
        <dbReference type="EMBL" id="MBB5781312.1"/>
    </source>
</evidence>
<organism evidence="1 2">
    <name type="scientific">Nonomuraea jabiensis</name>
    <dbReference type="NCBI Taxonomy" id="882448"/>
    <lineage>
        <taxon>Bacteria</taxon>
        <taxon>Bacillati</taxon>
        <taxon>Actinomycetota</taxon>
        <taxon>Actinomycetes</taxon>
        <taxon>Streptosporangiales</taxon>
        <taxon>Streptosporangiaceae</taxon>
        <taxon>Nonomuraea</taxon>
    </lineage>
</organism>
<comment type="caution">
    <text evidence="1">The sequence shown here is derived from an EMBL/GenBank/DDBJ whole genome shotgun (WGS) entry which is preliminary data.</text>
</comment>
<protein>
    <submittedName>
        <fullName evidence="1">Uncharacterized protein</fullName>
    </submittedName>
</protein>
<dbReference type="Proteomes" id="UP000579153">
    <property type="component" value="Unassembled WGS sequence"/>
</dbReference>
<accession>A0A7W9GCK6</accession>